<dbReference type="Proteomes" id="UP000244722">
    <property type="component" value="Unassembled WGS sequence"/>
</dbReference>
<evidence type="ECO:0000256" key="1">
    <source>
        <dbReference type="SAM" id="SignalP"/>
    </source>
</evidence>
<proteinExistence type="predicted"/>
<reference evidence="2 3" key="1">
    <citation type="submission" date="2017-04" db="EMBL/GenBank/DDBJ databases">
        <title>Draft genome sequence of Tuber borchii Vittad., a whitish edible truffle.</title>
        <authorList>
            <consortium name="DOE Joint Genome Institute"/>
            <person name="Murat C."/>
            <person name="Kuo A."/>
            <person name="Barry K.W."/>
            <person name="Clum A."/>
            <person name="Dockter R.B."/>
            <person name="Fauchery L."/>
            <person name="Iotti M."/>
            <person name="Kohler A."/>
            <person name="Labutti K."/>
            <person name="Lindquist E.A."/>
            <person name="Lipzen A."/>
            <person name="Ohm R.A."/>
            <person name="Wang M."/>
            <person name="Grigoriev I.V."/>
            <person name="Zambonelli A."/>
            <person name="Martin F.M."/>
        </authorList>
    </citation>
    <scope>NUCLEOTIDE SEQUENCE [LARGE SCALE GENOMIC DNA]</scope>
    <source>
        <strain evidence="2 3">Tbo3840</strain>
    </source>
</reference>
<dbReference type="EMBL" id="NESQ01000174">
    <property type="protein sequence ID" value="PUU76802.1"/>
    <property type="molecule type" value="Genomic_DNA"/>
</dbReference>
<sequence length="146" mass="15650">MWTYVLSALLLLQSIAVQAQSPSLTKTPLSRRGSSRRHFDLPLVEFLGFKEDGCQPAPDFHTNIFHPVVCTPITNATTGITNVIVVANDKLPSTCILTLYADSNCKDTSSAEIGPIFPTSKPSACIGPIRDSGGDLFQANAAQLNC</sequence>
<keyword evidence="1" id="KW-0732">Signal</keyword>
<feature type="signal peptide" evidence="1">
    <location>
        <begin position="1"/>
        <end position="19"/>
    </location>
</feature>
<accession>A0A2T6ZMT7</accession>
<keyword evidence="3" id="KW-1185">Reference proteome</keyword>
<evidence type="ECO:0000313" key="3">
    <source>
        <dbReference type="Proteomes" id="UP000244722"/>
    </source>
</evidence>
<name>A0A2T6ZMT7_TUBBO</name>
<protein>
    <submittedName>
        <fullName evidence="2">Uncharacterized protein</fullName>
    </submittedName>
</protein>
<evidence type="ECO:0000313" key="2">
    <source>
        <dbReference type="EMBL" id="PUU76802.1"/>
    </source>
</evidence>
<comment type="caution">
    <text evidence="2">The sequence shown here is derived from an EMBL/GenBank/DDBJ whole genome shotgun (WGS) entry which is preliminary data.</text>
</comment>
<organism evidence="2 3">
    <name type="scientific">Tuber borchii</name>
    <name type="common">White truffle</name>
    <dbReference type="NCBI Taxonomy" id="42251"/>
    <lineage>
        <taxon>Eukaryota</taxon>
        <taxon>Fungi</taxon>
        <taxon>Dikarya</taxon>
        <taxon>Ascomycota</taxon>
        <taxon>Pezizomycotina</taxon>
        <taxon>Pezizomycetes</taxon>
        <taxon>Pezizales</taxon>
        <taxon>Tuberaceae</taxon>
        <taxon>Tuber</taxon>
    </lineage>
</organism>
<dbReference type="AlphaFoldDB" id="A0A2T6ZMT7"/>
<gene>
    <name evidence="2" type="ORF">B9Z19DRAFT_1148261</name>
</gene>
<feature type="chain" id="PRO_5015558199" evidence="1">
    <location>
        <begin position="20"/>
        <end position="146"/>
    </location>
</feature>